<reference evidence="2 3" key="1">
    <citation type="journal article" date="2014" name="BMC Genomics">
        <title>Genome sequencing of four Aureobasidium pullulans varieties: biotechnological potential, stress tolerance, and description of new species.</title>
        <authorList>
            <person name="Gostin Ar C."/>
            <person name="Ohm R.A."/>
            <person name="Kogej T."/>
            <person name="Sonjak S."/>
            <person name="Turk M."/>
            <person name="Zajc J."/>
            <person name="Zalar P."/>
            <person name="Grube M."/>
            <person name="Sun H."/>
            <person name="Han J."/>
            <person name="Sharma A."/>
            <person name="Chiniquy J."/>
            <person name="Ngan C.Y."/>
            <person name="Lipzen A."/>
            <person name="Barry K."/>
            <person name="Grigoriev I.V."/>
            <person name="Gunde-Cimerman N."/>
        </authorList>
    </citation>
    <scope>NUCLEOTIDE SEQUENCE [LARGE SCALE GENOMIC DNA]</scope>
    <source>
        <strain evidence="2 3">CBS 147.97</strain>
    </source>
</reference>
<evidence type="ECO:0000313" key="3">
    <source>
        <dbReference type="Proteomes" id="UP000027730"/>
    </source>
</evidence>
<dbReference type="Proteomes" id="UP000027730">
    <property type="component" value="Unassembled WGS sequence"/>
</dbReference>
<dbReference type="AlphaFoldDB" id="A0A074WKT5"/>
<proteinExistence type="predicted"/>
<gene>
    <name evidence="2" type="ORF">M436DRAFT_83109</name>
</gene>
<dbReference type="HOGENOM" id="CLU_1151608_0_0_1"/>
<name>A0A074WKT5_9PEZI</name>
<keyword evidence="1" id="KW-0732">Signal</keyword>
<feature type="signal peptide" evidence="1">
    <location>
        <begin position="1"/>
        <end position="22"/>
    </location>
</feature>
<dbReference type="RefSeq" id="XP_013426446.1">
    <property type="nucleotide sequence ID" value="XM_013570992.1"/>
</dbReference>
<evidence type="ECO:0000313" key="2">
    <source>
        <dbReference type="EMBL" id="KEQ72214.1"/>
    </source>
</evidence>
<feature type="chain" id="PRO_5001701556" description="Ubiquitin 3 binding protein But2 C-terminal domain-containing protein" evidence="1">
    <location>
        <begin position="23"/>
        <end position="243"/>
    </location>
</feature>
<sequence>MYSRKTTHLWALLAIGITIVSGLPIAQLENDELDCGPWDDEADISPSASIASTSAKIMPTPLLIQASSTTSSVTPILVTSTAQASPTGVLSSTNSFVAPVNSFVPVTPPSYAFYIQSSSSGSSNGLYAAVSAGAGGPATFTANKNAATKFTIDSSGDLVEQSPSQGYVATLNPELNAQQVGFYAYDGNSSKGRLTCRREGGEVRCNMSGVPYQAAACGDNGRLYFTKAAAVGCTAIKLVPVVS</sequence>
<accession>A0A074WKT5</accession>
<organism evidence="2 3">
    <name type="scientific">Aureobasidium namibiae CBS 147.97</name>
    <dbReference type="NCBI Taxonomy" id="1043004"/>
    <lineage>
        <taxon>Eukaryota</taxon>
        <taxon>Fungi</taxon>
        <taxon>Dikarya</taxon>
        <taxon>Ascomycota</taxon>
        <taxon>Pezizomycotina</taxon>
        <taxon>Dothideomycetes</taxon>
        <taxon>Dothideomycetidae</taxon>
        <taxon>Dothideales</taxon>
        <taxon>Saccotheciaceae</taxon>
        <taxon>Aureobasidium</taxon>
    </lineage>
</organism>
<dbReference type="GeneID" id="25417110"/>
<protein>
    <recommendedName>
        <fullName evidence="4">Ubiquitin 3 binding protein But2 C-terminal domain-containing protein</fullName>
    </recommendedName>
</protein>
<evidence type="ECO:0008006" key="4">
    <source>
        <dbReference type="Google" id="ProtNLM"/>
    </source>
</evidence>
<evidence type="ECO:0000256" key="1">
    <source>
        <dbReference type="SAM" id="SignalP"/>
    </source>
</evidence>
<dbReference type="EMBL" id="KL584712">
    <property type="protein sequence ID" value="KEQ72214.1"/>
    <property type="molecule type" value="Genomic_DNA"/>
</dbReference>
<keyword evidence="3" id="KW-1185">Reference proteome</keyword>
<dbReference type="OrthoDB" id="3907890at2759"/>